<feature type="transmembrane region" description="Helical" evidence="2">
    <location>
        <begin position="121"/>
        <end position="141"/>
    </location>
</feature>
<gene>
    <name evidence="4" type="ORF">OC929_23320</name>
</gene>
<evidence type="ECO:0000259" key="3">
    <source>
        <dbReference type="Pfam" id="PF20455"/>
    </source>
</evidence>
<name>A0ABT2VI52_9PSED</name>
<feature type="transmembrane region" description="Helical" evidence="2">
    <location>
        <begin position="80"/>
        <end position="101"/>
    </location>
</feature>
<dbReference type="Pfam" id="PF20455">
    <property type="entry name" value="DUF6708"/>
    <property type="match status" value="1"/>
</dbReference>
<keyword evidence="2" id="KW-0812">Transmembrane</keyword>
<accession>A0ABT2VI52</accession>
<feature type="compositionally biased region" description="Basic residues" evidence="1">
    <location>
        <begin position="361"/>
        <end position="374"/>
    </location>
</feature>
<dbReference type="RefSeq" id="WP_262952657.1">
    <property type="nucleotide sequence ID" value="NZ_JAOSLA010000054.1"/>
</dbReference>
<reference evidence="4" key="1">
    <citation type="journal article" date="2022" name="Microbiol. Spectr.">
        <title>An Nuclear Magnetic Resonance Fingerprint Matching Approach for the Identification and Structural Re-Evaluation of Pseudomonas Lipopeptides.</title>
        <authorList>
            <person name="De Roo V."/>
            <person name="Verleysen Y."/>
            <person name="Kovacs B."/>
            <person name="De Vleeschouwer M."/>
            <person name="Muangkaew P."/>
            <person name="Girard L."/>
            <person name="Hofte M."/>
            <person name="De Mot R."/>
            <person name="Madder A."/>
            <person name="Geudens N."/>
            <person name="Martins J.C."/>
        </authorList>
    </citation>
    <scope>NUCLEOTIDE SEQUENCE</scope>
    <source>
        <strain evidence="4">COR51</strain>
    </source>
</reference>
<keyword evidence="2" id="KW-1133">Transmembrane helix</keyword>
<evidence type="ECO:0000313" key="5">
    <source>
        <dbReference type="Proteomes" id="UP001139994"/>
    </source>
</evidence>
<evidence type="ECO:0000313" key="4">
    <source>
        <dbReference type="EMBL" id="MCU7240985.1"/>
    </source>
</evidence>
<keyword evidence="5" id="KW-1185">Reference proteome</keyword>
<dbReference type="EMBL" id="JAOSLA010000054">
    <property type="protein sequence ID" value="MCU7240985.1"/>
    <property type="molecule type" value="Genomic_DNA"/>
</dbReference>
<sequence>MYFIEWFAWLAAIDPKEKREAFKKQNKTIKNRGVYENEDEEYVAAAKKSVCETPKSRGPVYVYNEHVLEMRCGMWEDKRGLISILSLTVILSAAFNLWIALGGIEKLNNLISNDKPYGEQLFMSLFFLGISLILAVPYLMYGLRLTRLEMFTSRHLLIRFNRTTQQVYLHRPVYCGGIVTLPWNGVSSSGSDKKYAPPGGMGMPLELTWSPVFTGTLRPELIWVGRSANNFAELQAEWEFIRRFMDEGPEGLPPPHITSHFPWPWHAFTPQFEGLTHYFRNSSRVLKCGLLLLSPAFLIIGTGHWVSLLLCWKPRWPRIIREAGLPGKPIPALTTVDDYPPHIQERLRENAYLWAIRPGKRPERKPRVSKRRPKSQPNIEKDAPHEVDSIDQP</sequence>
<comment type="caution">
    <text evidence="4">The sequence shown here is derived from an EMBL/GenBank/DDBJ whole genome shotgun (WGS) entry which is preliminary data.</text>
</comment>
<evidence type="ECO:0000256" key="2">
    <source>
        <dbReference type="SAM" id="Phobius"/>
    </source>
</evidence>
<protein>
    <recommendedName>
        <fullName evidence="3">DUF6708 domain-containing protein</fullName>
    </recommendedName>
</protein>
<feature type="compositionally biased region" description="Basic and acidic residues" evidence="1">
    <location>
        <begin position="379"/>
        <end position="393"/>
    </location>
</feature>
<proteinExistence type="predicted"/>
<dbReference type="InterPro" id="IPR046554">
    <property type="entry name" value="DUF6708"/>
</dbReference>
<feature type="domain" description="DUF6708" evidence="3">
    <location>
        <begin position="140"/>
        <end position="321"/>
    </location>
</feature>
<reference evidence="4" key="2">
    <citation type="submission" date="2022-09" db="EMBL/GenBank/DDBJ databases">
        <authorList>
            <person name="Cesa-Luna C."/>
            <person name="Girard L."/>
            <person name="Lood C."/>
            <person name="Hofte M."/>
            <person name="De Mot R."/>
        </authorList>
    </citation>
    <scope>NUCLEOTIDE SEQUENCE</scope>
    <source>
        <strain evidence="4">COR51</strain>
    </source>
</reference>
<feature type="transmembrane region" description="Helical" evidence="2">
    <location>
        <begin position="290"/>
        <end position="310"/>
    </location>
</feature>
<feature type="region of interest" description="Disordered" evidence="1">
    <location>
        <begin position="361"/>
        <end position="393"/>
    </location>
</feature>
<reference evidence="4" key="3">
    <citation type="journal article" date="2023" name="mSystems">
        <title>Charting the Lipopeptidome of Nonpathogenic Pseudomonas.</title>
        <authorList>
            <person name="Cesa-Luna C."/>
            <person name="Geudens N."/>
            <person name="Girard L."/>
            <person name="De Roo V."/>
            <person name="Maklad H.R."/>
            <person name="Martins J.C."/>
            <person name="Hofte M."/>
            <person name="De Mot R."/>
        </authorList>
    </citation>
    <scope>NUCLEOTIDE SEQUENCE</scope>
    <source>
        <strain evidence="4">COR51</strain>
    </source>
</reference>
<dbReference type="Proteomes" id="UP001139994">
    <property type="component" value="Unassembled WGS sequence"/>
</dbReference>
<keyword evidence="2" id="KW-0472">Membrane</keyword>
<evidence type="ECO:0000256" key="1">
    <source>
        <dbReference type="SAM" id="MobiDB-lite"/>
    </source>
</evidence>
<organism evidence="4 5">
    <name type="scientific">Pseudomonas peradeniyensis</name>
    <dbReference type="NCBI Taxonomy" id="2745488"/>
    <lineage>
        <taxon>Bacteria</taxon>
        <taxon>Pseudomonadati</taxon>
        <taxon>Pseudomonadota</taxon>
        <taxon>Gammaproteobacteria</taxon>
        <taxon>Pseudomonadales</taxon>
        <taxon>Pseudomonadaceae</taxon>
        <taxon>Pseudomonas</taxon>
    </lineage>
</organism>